<evidence type="ECO:0000313" key="1">
    <source>
        <dbReference type="EMBL" id="KAI8016218.1"/>
    </source>
</evidence>
<dbReference type="EMBL" id="CM045761">
    <property type="protein sequence ID" value="KAI8016218.1"/>
    <property type="molecule type" value="Genomic_DNA"/>
</dbReference>
<evidence type="ECO:0000313" key="2">
    <source>
        <dbReference type="Proteomes" id="UP001060215"/>
    </source>
</evidence>
<organism evidence="1 2">
    <name type="scientific">Camellia lanceoleosa</name>
    <dbReference type="NCBI Taxonomy" id="1840588"/>
    <lineage>
        <taxon>Eukaryota</taxon>
        <taxon>Viridiplantae</taxon>
        <taxon>Streptophyta</taxon>
        <taxon>Embryophyta</taxon>
        <taxon>Tracheophyta</taxon>
        <taxon>Spermatophyta</taxon>
        <taxon>Magnoliopsida</taxon>
        <taxon>eudicotyledons</taxon>
        <taxon>Gunneridae</taxon>
        <taxon>Pentapetalae</taxon>
        <taxon>asterids</taxon>
        <taxon>Ericales</taxon>
        <taxon>Theaceae</taxon>
        <taxon>Camellia</taxon>
    </lineage>
</organism>
<proteinExistence type="predicted"/>
<reference evidence="1 2" key="1">
    <citation type="journal article" date="2022" name="Plant J.">
        <title>Chromosome-level genome of Camellia lanceoleosa provides a valuable resource for understanding genome evolution and self-incompatibility.</title>
        <authorList>
            <person name="Gong W."/>
            <person name="Xiao S."/>
            <person name="Wang L."/>
            <person name="Liao Z."/>
            <person name="Chang Y."/>
            <person name="Mo W."/>
            <person name="Hu G."/>
            <person name="Li W."/>
            <person name="Zhao G."/>
            <person name="Zhu H."/>
            <person name="Hu X."/>
            <person name="Ji K."/>
            <person name="Xiang X."/>
            <person name="Song Q."/>
            <person name="Yuan D."/>
            <person name="Jin S."/>
            <person name="Zhang L."/>
        </authorList>
    </citation>
    <scope>NUCLEOTIDE SEQUENCE [LARGE SCALE GENOMIC DNA]</scope>
    <source>
        <strain evidence="1">SQ_2022a</strain>
    </source>
</reference>
<sequence>MEASATEDCCVKVAVHIRPLINDERLQGCADCVTVVSGKPQVQIGTHSFTFDHVYGSTGSPPSAMFEECVAPLVDGLFQGYNATVLAYGQTGSGKTYTMGTSFKDGSQTGLIPQVMNALFSKIEALKHQTEFQLHVSFIEILKEEVRDLLDHTAVNKSETTNGHVGKVTTSNGVITLAGSTEVSVRTLKEMACYLEQGSLNRATGSTNMNNQSSRSHAIFTITLEQMRKFNPAFPGDSNLNDSMSEEYLCAKLHLVDLAGSERAKRTGSDGLRFKESCISPADINAEETLNTLKYANRARNIQNKPVVNRDPLSNEMLKMRQQLEFLQAELCARVGGASSDEIQVLKERIAWLEATNEDLCRELHEYRSRRAVTEQCETDVHVADTCSVRSEGLKRGLQIIDSSDYQMGENMMGDSGEIDEEAAKEWEHTLLQNSMDKELNELNKRLEQKESEMKLFGGSDAVALKQHFGKKIVELEDEKRTVQQERDRLLAEVENLAANNDGQTQKFQDIHTQKLKALEAQIQDLKKKQENQVQLLKQKQKSDEAAKRLQEEIQFIKAQKRQNFRHWKASREKELLQLRKEGRRNEYERHKLQALNQRQKLVLQRKTEEAAMATKRLKELLEARKSASRDNSVVINGNGVNGQSNDKSLQRWLDHELEVMVNVHEVRYEYEKQSQVRAALAEELAVLKQVDEFAAKGLSPPRRKNGFARVSSMSPNARMARISSLENMLSISSNSLVAMASQLSEAEERDRAFSNRGRWNQLRSMGDAKSLLQYMFNSLADARCQMWEKEIEIKEMKEQLKELVGLLRQSESRRKEVEKELKLSEQAVAIALATSASGNSHNSLKHFADDMSAPLSPMSVPAQKQLKYTAGIANGSVRESAAFMDKTRKMVPMGQLSMKKLAVVGQAGKLWRWKRSHHQWLLQFKWKWQKPWKLSEWIRHSDETIMRARPRPQALPDVIEEHRSNYSFVNR</sequence>
<accession>A0ACC0HRZ7</accession>
<gene>
    <name evidence="1" type="ORF">LOK49_LG05G03409</name>
</gene>
<dbReference type="Proteomes" id="UP001060215">
    <property type="component" value="Chromosome 4"/>
</dbReference>
<protein>
    <submittedName>
        <fullName evidence="1">Kinesin-like protein KIN-4A</fullName>
    </submittedName>
</protein>
<name>A0ACC0HRZ7_9ERIC</name>
<keyword evidence="2" id="KW-1185">Reference proteome</keyword>
<comment type="caution">
    <text evidence="1">The sequence shown here is derived from an EMBL/GenBank/DDBJ whole genome shotgun (WGS) entry which is preliminary data.</text>
</comment>